<dbReference type="EMBL" id="MN718199">
    <property type="protein sequence ID" value="QGZ16164.1"/>
    <property type="molecule type" value="Genomic_DNA"/>
</dbReference>
<reference evidence="2 3" key="1">
    <citation type="submission" date="2019-11" db="EMBL/GenBank/DDBJ databases">
        <title>Characterization of a novel member of the family Ackermannviridae.</title>
        <authorList>
            <person name="Maina A.N."/>
            <person name="Mwaura F.B."/>
            <person name="Jumba M."/>
        </authorList>
    </citation>
    <scope>NUCLEOTIDE SEQUENCE [LARGE SCALE GENOMIC DNA]</scope>
</reference>
<organism evidence="2 3">
    <name type="scientific">Vibrio phage vB_VchM_Kuja</name>
    <dbReference type="NCBI Taxonomy" id="2686437"/>
    <lineage>
        <taxon>Viruses</taxon>
        <taxon>Duplodnaviria</taxon>
        <taxon>Heunggongvirae</taxon>
        <taxon>Uroviricota</taxon>
        <taxon>Caudoviricetes</taxon>
        <taxon>Pantevenvirales</taxon>
        <taxon>Ackermannviridae</taxon>
        <taxon>Kujavirus</taxon>
        <taxon>Kujavirus kuja</taxon>
    </lineage>
</organism>
<sequence length="154" mass="17961">MEIYIKRIKELEDELTGKSTLGQLSIEEKDFCVTLEDKFVPLYEKVNGETRIPAGRYPIRKRKVLSNLTKKYRTIKVLKGIFDWHLEICDVPFFENVYIHIGNYAKDTDGCVLVGEKFVIGRAMITNSTKVYIEFYKLVSQALEKDEEVWINIS</sequence>
<dbReference type="Proteomes" id="UP000433471">
    <property type="component" value="Segment"/>
</dbReference>
<keyword evidence="3" id="KW-1185">Reference proteome</keyword>
<proteinExistence type="predicted"/>
<name>A0A6B9J7Y1_9CAUD</name>
<protein>
    <recommendedName>
        <fullName evidence="1">DUF5675 domain-containing protein</fullName>
    </recommendedName>
</protein>
<evidence type="ECO:0000259" key="1">
    <source>
        <dbReference type="Pfam" id="PF18925"/>
    </source>
</evidence>
<feature type="domain" description="DUF5675" evidence="1">
    <location>
        <begin position="16"/>
        <end position="140"/>
    </location>
</feature>
<evidence type="ECO:0000313" key="2">
    <source>
        <dbReference type="EMBL" id="QGZ16164.1"/>
    </source>
</evidence>
<dbReference type="Pfam" id="PF18925">
    <property type="entry name" value="DUF5675"/>
    <property type="match status" value="1"/>
</dbReference>
<evidence type="ECO:0000313" key="3">
    <source>
        <dbReference type="Proteomes" id="UP000433471"/>
    </source>
</evidence>
<accession>A0A6B9J7Y1</accession>
<dbReference type="InterPro" id="IPR043732">
    <property type="entry name" value="DUF5675"/>
</dbReference>
<gene>
    <name evidence="2" type="ORF">Kuja_1720</name>
</gene>